<dbReference type="InterPro" id="IPR017871">
    <property type="entry name" value="ABC_transporter-like_CS"/>
</dbReference>
<feature type="transmembrane region" description="Helical" evidence="13">
    <location>
        <begin position="92"/>
        <end position="116"/>
    </location>
</feature>
<evidence type="ECO:0000256" key="7">
    <source>
        <dbReference type="ARBA" id="ARBA00022692"/>
    </source>
</evidence>
<dbReference type="FunFam" id="3.40.50.300:FF:000016">
    <property type="entry name" value="Oligopeptide ABC transporter ATP-binding component"/>
    <property type="match status" value="1"/>
</dbReference>
<dbReference type="CDD" id="cd03257">
    <property type="entry name" value="ABC_NikE_OppD_transporters"/>
    <property type="match status" value="1"/>
</dbReference>
<feature type="domain" description="ABC transmembrane type-1" evidence="16">
    <location>
        <begin position="90"/>
        <end position="278"/>
    </location>
</feature>
<evidence type="ECO:0000256" key="13">
    <source>
        <dbReference type="RuleBase" id="RU363032"/>
    </source>
</evidence>
<evidence type="ECO:0000256" key="6">
    <source>
        <dbReference type="ARBA" id="ARBA00022519"/>
    </source>
</evidence>
<keyword evidence="5" id="KW-1003">Cell membrane</keyword>
<dbReference type="InterPro" id="IPR000515">
    <property type="entry name" value="MetI-like"/>
</dbReference>
<name>A0A0U3GQI6_9MICC</name>
<accession>A0A0U3GQI6</accession>
<keyword evidence="6" id="KW-0997">Cell inner membrane</keyword>
<dbReference type="InterPro" id="IPR050388">
    <property type="entry name" value="ABC_Ni/Peptide_Import"/>
</dbReference>
<evidence type="ECO:0000256" key="11">
    <source>
        <dbReference type="ARBA" id="ARBA00022989"/>
    </source>
</evidence>
<dbReference type="SUPFAM" id="SSF161098">
    <property type="entry name" value="MetI-like"/>
    <property type="match status" value="1"/>
</dbReference>
<dbReference type="InterPro" id="IPR025966">
    <property type="entry name" value="OppC_N"/>
</dbReference>
<dbReference type="EMBL" id="CP013747">
    <property type="protein sequence ID" value="ALV41462.1"/>
    <property type="molecule type" value="Genomic_DNA"/>
</dbReference>
<feature type="domain" description="ABC transporter" evidence="15">
    <location>
        <begin position="325"/>
        <end position="575"/>
    </location>
</feature>
<dbReference type="InterPro" id="IPR035906">
    <property type="entry name" value="MetI-like_sf"/>
</dbReference>
<dbReference type="GO" id="GO:0016887">
    <property type="term" value="F:ATP hydrolysis activity"/>
    <property type="evidence" value="ECO:0007669"/>
    <property type="project" value="InterPro"/>
</dbReference>
<evidence type="ECO:0000256" key="3">
    <source>
        <dbReference type="ARBA" id="ARBA00005417"/>
    </source>
</evidence>
<evidence type="ECO:0000256" key="5">
    <source>
        <dbReference type="ARBA" id="ARBA00022475"/>
    </source>
</evidence>
<feature type="transmembrane region" description="Helical" evidence="13">
    <location>
        <begin position="153"/>
        <end position="172"/>
    </location>
</feature>
<dbReference type="PANTHER" id="PTHR43297">
    <property type="entry name" value="OLIGOPEPTIDE TRANSPORT ATP-BINDING PROTEIN APPD"/>
    <property type="match status" value="1"/>
</dbReference>
<feature type="transmembrane region" description="Helical" evidence="13">
    <location>
        <begin position="29"/>
        <end position="51"/>
    </location>
</feature>
<dbReference type="PROSITE" id="PS50928">
    <property type="entry name" value="ABC_TM1"/>
    <property type="match status" value="1"/>
</dbReference>
<dbReference type="GO" id="GO:0005886">
    <property type="term" value="C:plasma membrane"/>
    <property type="evidence" value="ECO:0007669"/>
    <property type="project" value="UniProtKB-SubCell"/>
</dbReference>
<dbReference type="SMART" id="SM00382">
    <property type="entry name" value="AAA"/>
    <property type="match status" value="1"/>
</dbReference>
<feature type="transmembrane region" description="Helical" evidence="13">
    <location>
        <begin position="128"/>
        <end position="147"/>
    </location>
</feature>
<dbReference type="InterPro" id="IPR003439">
    <property type="entry name" value="ABC_transporter-like_ATP-bd"/>
</dbReference>
<organism evidence="17">
    <name type="scientific">Pseudarthrobacter sulfonivorans</name>
    <dbReference type="NCBI Taxonomy" id="121292"/>
    <lineage>
        <taxon>Bacteria</taxon>
        <taxon>Bacillati</taxon>
        <taxon>Actinomycetota</taxon>
        <taxon>Actinomycetes</taxon>
        <taxon>Micrococcales</taxon>
        <taxon>Micrococcaceae</taxon>
        <taxon>Pseudarthrobacter</taxon>
    </lineage>
</organism>
<evidence type="ECO:0000313" key="17">
    <source>
        <dbReference type="EMBL" id="ALV41462.1"/>
    </source>
</evidence>
<proteinExistence type="inferred from homology"/>
<evidence type="ECO:0000259" key="15">
    <source>
        <dbReference type="PROSITE" id="PS50893"/>
    </source>
</evidence>
<sequence length="601" mass="63492">MTLATEVPTDVEPVVARSGLIRRFLHNPLGLISSIVLLVVIVIAIVVPFLGLPDPNGVNLREATRPPGPGHLLGTDSSGRDTFSRLMWGSQVILIGAGIALAISLVIGTVTGLLAGYYGGWFDSGASWFNNLNMALPGIVVLLAVRAVVGPSVYIAMAVFGVLLTPAFFRVVRGAVQSVRNELYVDAARVSGLSDARIISRHILTVVRAPVIIQAARVAGIAIAIQAGLEFLGVTDSSVPSWGNMLNEGFRKIALNPGLILWPSLAIGLVCMALVLFGNALRDALEDRGHGTTRAVRLPARPAVEPSATAAAATPAPAHPENALLSVQNLKVAYGIGPGQKEVVHGVTLHVAPGEVLGLVGESGSGKTQTAFSILGLLPEGGRVSEGSILFDGKELSTMGPKDRTALRGTDIAYIPQEPMSNLDPSFRIGHQLTVPMRTKLGLSKADAKSRALALLARVGIADPEKTFKSYPHEVSGGMAQRVLIAGAVSCNPRLLIADEPTTALDVTVQAEVLDLLRDLQRETGMAVVMVTHNFGVVADICDRVAVMQDGRLVEVDTVEKILTSPSQAYTQKLLDSMLEDSPTRPYPFDDDLPSPLQAKE</sequence>
<gene>
    <name evidence="17" type="ORF">AU252_10125</name>
</gene>
<reference evidence="17 18" key="1">
    <citation type="submission" date="2015-12" db="EMBL/GenBank/DDBJ databases">
        <authorList>
            <person name="Shamseldin A."/>
            <person name="Moawad H."/>
            <person name="Abd El-Rahim W.M."/>
            <person name="Sadowsky M.J."/>
        </authorList>
    </citation>
    <scope>NUCLEOTIDE SEQUENCE [LARGE SCALE GENOMIC DNA]</scope>
    <source>
        <strain evidence="17 18">Ar51</strain>
    </source>
</reference>
<protein>
    <submittedName>
        <fullName evidence="17">ABC transporter</fullName>
    </submittedName>
</protein>
<dbReference type="STRING" id="121292.AU252_10125"/>
<keyword evidence="8" id="KW-0547">Nucleotide-binding</keyword>
<dbReference type="Gene3D" id="3.40.50.300">
    <property type="entry name" value="P-loop containing nucleotide triphosphate hydrolases"/>
    <property type="match status" value="1"/>
</dbReference>
<dbReference type="RefSeq" id="WP_058930604.1">
    <property type="nucleotide sequence ID" value="NZ_CP013747.1"/>
</dbReference>
<comment type="subcellular location">
    <subcellularLocation>
        <location evidence="13">Cell membrane</location>
        <topology evidence="13">Multi-pass membrane protein</topology>
    </subcellularLocation>
    <subcellularLocation>
        <location evidence="2">Cell membrane</location>
        <topology evidence="2">Peripheral membrane protein</topology>
    </subcellularLocation>
    <subcellularLocation>
        <location evidence="1">Membrane</location>
        <topology evidence="1">Multi-pass membrane protein</topology>
    </subcellularLocation>
</comment>
<dbReference type="PROSITE" id="PS50893">
    <property type="entry name" value="ABC_TRANSPORTER_2"/>
    <property type="match status" value="1"/>
</dbReference>
<evidence type="ECO:0000256" key="2">
    <source>
        <dbReference type="ARBA" id="ARBA00004202"/>
    </source>
</evidence>
<dbReference type="PANTHER" id="PTHR43297:SF14">
    <property type="entry name" value="ATPASE AAA-TYPE CORE DOMAIN-CONTAINING PROTEIN"/>
    <property type="match status" value="1"/>
</dbReference>
<evidence type="ECO:0000259" key="16">
    <source>
        <dbReference type="PROSITE" id="PS50928"/>
    </source>
</evidence>
<dbReference type="Proteomes" id="UP000065151">
    <property type="component" value="Chromosome"/>
</dbReference>
<dbReference type="KEGG" id="psul:AU252_10125"/>
<dbReference type="InterPro" id="IPR003593">
    <property type="entry name" value="AAA+_ATPase"/>
</dbReference>
<dbReference type="AlphaFoldDB" id="A0A0U3GQI6"/>
<dbReference type="PROSITE" id="PS00211">
    <property type="entry name" value="ABC_TRANSPORTER_1"/>
    <property type="match status" value="1"/>
</dbReference>
<evidence type="ECO:0000256" key="12">
    <source>
        <dbReference type="ARBA" id="ARBA00023136"/>
    </source>
</evidence>
<dbReference type="Gene3D" id="1.10.3720.10">
    <property type="entry name" value="MetI-like"/>
    <property type="match status" value="1"/>
</dbReference>
<keyword evidence="7 13" id="KW-0812">Transmembrane</keyword>
<comment type="similarity">
    <text evidence="3">Belongs to the ABC transporter superfamily.</text>
</comment>
<dbReference type="InterPro" id="IPR027417">
    <property type="entry name" value="P-loop_NTPase"/>
</dbReference>
<dbReference type="Pfam" id="PF12911">
    <property type="entry name" value="OppC_N"/>
    <property type="match status" value="1"/>
</dbReference>
<feature type="transmembrane region" description="Helical" evidence="13">
    <location>
        <begin position="259"/>
        <end position="278"/>
    </location>
</feature>
<evidence type="ECO:0000313" key="18">
    <source>
        <dbReference type="Proteomes" id="UP000065151"/>
    </source>
</evidence>
<dbReference type="Pfam" id="PF00005">
    <property type="entry name" value="ABC_tran"/>
    <property type="match status" value="1"/>
</dbReference>
<evidence type="ECO:0000256" key="4">
    <source>
        <dbReference type="ARBA" id="ARBA00022448"/>
    </source>
</evidence>
<evidence type="ECO:0000256" key="8">
    <source>
        <dbReference type="ARBA" id="ARBA00022741"/>
    </source>
</evidence>
<keyword evidence="9" id="KW-0067">ATP-binding</keyword>
<keyword evidence="10" id="KW-1278">Translocase</keyword>
<evidence type="ECO:0000256" key="1">
    <source>
        <dbReference type="ARBA" id="ARBA00004141"/>
    </source>
</evidence>
<dbReference type="CDD" id="cd06261">
    <property type="entry name" value="TM_PBP2"/>
    <property type="match status" value="1"/>
</dbReference>
<comment type="similarity">
    <text evidence="13">Belongs to the binding-protein-dependent transport system permease family.</text>
</comment>
<feature type="region of interest" description="Disordered" evidence="14">
    <location>
        <begin position="581"/>
        <end position="601"/>
    </location>
</feature>
<dbReference type="Pfam" id="PF00528">
    <property type="entry name" value="BPD_transp_1"/>
    <property type="match status" value="1"/>
</dbReference>
<keyword evidence="12 13" id="KW-0472">Membrane</keyword>
<keyword evidence="11 13" id="KW-1133">Transmembrane helix</keyword>
<keyword evidence="4 13" id="KW-0813">Transport</keyword>
<evidence type="ECO:0000256" key="10">
    <source>
        <dbReference type="ARBA" id="ARBA00022967"/>
    </source>
</evidence>
<dbReference type="SUPFAM" id="SSF52540">
    <property type="entry name" value="P-loop containing nucleoside triphosphate hydrolases"/>
    <property type="match status" value="1"/>
</dbReference>
<dbReference type="GO" id="GO:0055085">
    <property type="term" value="P:transmembrane transport"/>
    <property type="evidence" value="ECO:0007669"/>
    <property type="project" value="InterPro"/>
</dbReference>
<evidence type="ECO:0000256" key="9">
    <source>
        <dbReference type="ARBA" id="ARBA00022840"/>
    </source>
</evidence>
<dbReference type="GO" id="GO:0005524">
    <property type="term" value="F:ATP binding"/>
    <property type="evidence" value="ECO:0007669"/>
    <property type="project" value="UniProtKB-KW"/>
</dbReference>
<evidence type="ECO:0000256" key="14">
    <source>
        <dbReference type="SAM" id="MobiDB-lite"/>
    </source>
</evidence>